<dbReference type="HOGENOM" id="CLU_2750882_0_0_11"/>
<dbReference type="AlphaFoldDB" id="C3PKN4"/>
<dbReference type="STRING" id="548476.cauri_0371"/>
<dbReference type="KEGG" id="car:cauri_0371"/>
<organism evidence="2 3">
    <name type="scientific">Corynebacterium aurimucosum (strain ATCC 700975 / DSM 44827 / CIP 107346 / CN-1)</name>
    <name type="common">Corynebacterium nigricans</name>
    <dbReference type="NCBI Taxonomy" id="548476"/>
    <lineage>
        <taxon>Bacteria</taxon>
        <taxon>Bacillati</taxon>
        <taxon>Actinomycetota</taxon>
        <taxon>Actinomycetes</taxon>
        <taxon>Mycobacteriales</taxon>
        <taxon>Corynebacteriaceae</taxon>
        <taxon>Corynebacterium</taxon>
    </lineage>
</organism>
<name>C3PKN4_CORA7</name>
<evidence type="ECO:0000256" key="1">
    <source>
        <dbReference type="SAM" id="MobiDB-lite"/>
    </source>
</evidence>
<reference evidence="2 3" key="1">
    <citation type="journal article" date="2010" name="BMC Genomics">
        <title>Complete genome sequence and lifestyle of black-pigmented Corynebacterium aurimucosum ATCC 700975 (formerly C. nigricans CN-1) isolated from a vaginal swab of a woman with spontaneous abortion.</title>
        <authorList>
            <person name="Trost E."/>
            <person name="Gotker S."/>
            <person name="Schneider J."/>
            <person name="Schneiker-Bekel S."/>
            <person name="Szczepanowski R."/>
            <person name="Tilker A."/>
            <person name="Viehoever P."/>
            <person name="Arnold W."/>
            <person name="Bekel T."/>
            <person name="Blom J."/>
            <person name="Gartemann K.H."/>
            <person name="Linke B."/>
            <person name="Goesmann A."/>
            <person name="Puhler A."/>
            <person name="Shukla S.K."/>
            <person name="Tauch A."/>
        </authorList>
    </citation>
    <scope>NUCLEOTIDE SEQUENCE [LARGE SCALE GENOMIC DNA]</scope>
    <source>
        <strain evidence="3">ATCC 700975 / DSM 44827 / CIP 107346 / CN-1</strain>
    </source>
</reference>
<dbReference type="EMBL" id="CP001601">
    <property type="protein sequence ID" value="ACP31970.1"/>
    <property type="molecule type" value="Genomic_DNA"/>
</dbReference>
<dbReference type="Proteomes" id="UP000002077">
    <property type="component" value="Chromosome"/>
</dbReference>
<feature type="compositionally biased region" description="Polar residues" evidence="1">
    <location>
        <begin position="1"/>
        <end position="12"/>
    </location>
</feature>
<feature type="region of interest" description="Disordered" evidence="1">
    <location>
        <begin position="1"/>
        <end position="21"/>
    </location>
</feature>
<gene>
    <name evidence="2" type="ordered locus">cauri_0371</name>
</gene>
<accession>C3PKN4</accession>
<evidence type="ECO:0000313" key="2">
    <source>
        <dbReference type="EMBL" id="ACP31970.1"/>
    </source>
</evidence>
<protein>
    <submittedName>
        <fullName evidence="2">Uncharacterized protein</fullName>
    </submittedName>
</protein>
<evidence type="ECO:0000313" key="3">
    <source>
        <dbReference type="Proteomes" id="UP000002077"/>
    </source>
</evidence>
<keyword evidence="3" id="KW-1185">Reference proteome</keyword>
<sequence>MRSRWSSSSQKKIGTFGRPLAGGMADSDADLERFGGDHQQAAGSVALIDAGALAMGLSVDACALGAGVSK</sequence>
<proteinExistence type="predicted"/>